<reference evidence="1" key="1">
    <citation type="journal article" date="2014" name="Int. J. Syst. Evol. Microbiol.">
        <title>Complete genome sequence of Corynebacterium casei LMG S-19264T (=DSM 44701T), isolated from a smear-ripened cheese.</title>
        <authorList>
            <consortium name="US DOE Joint Genome Institute (JGI-PGF)"/>
            <person name="Walter F."/>
            <person name="Albersmeier A."/>
            <person name="Kalinowski J."/>
            <person name="Ruckert C."/>
        </authorList>
    </citation>
    <scope>NUCLEOTIDE SEQUENCE</scope>
    <source>
        <strain evidence="1">JCM 19831</strain>
    </source>
</reference>
<dbReference type="RefSeq" id="WP_190251299.1">
    <property type="nucleotide sequence ID" value="NZ_BMPI01000017.1"/>
</dbReference>
<dbReference type="Proteomes" id="UP000642070">
    <property type="component" value="Unassembled WGS sequence"/>
</dbReference>
<keyword evidence="2" id="KW-1185">Reference proteome</keyword>
<name>A0A917TQV8_9ACTN</name>
<evidence type="ECO:0000313" key="2">
    <source>
        <dbReference type="Proteomes" id="UP000642070"/>
    </source>
</evidence>
<protein>
    <submittedName>
        <fullName evidence="1">Uncharacterized protein</fullName>
    </submittedName>
</protein>
<comment type="caution">
    <text evidence="1">The sequence shown here is derived from an EMBL/GenBank/DDBJ whole genome shotgun (WGS) entry which is preliminary data.</text>
</comment>
<evidence type="ECO:0000313" key="1">
    <source>
        <dbReference type="EMBL" id="GGM33818.1"/>
    </source>
</evidence>
<gene>
    <name evidence="1" type="ORF">GCM10007977_039120</name>
</gene>
<accession>A0A917TQV8</accession>
<sequence>MTEFSPDDLPDWDLLAGSVERVPAGIELVAAGIVRELRGRRAVIGMPGVGWRRDLRVDNPVVQASRTYVPVLPEQEWYRAEAEQTEVFAPLVPLERVWVERTSPTVRPPEDADIVSRLVSLDAPPSRPPRRVRDVSGVTGLRVVRVPGPDDKAGRDERDLRAVTEPYNSAEGDICVRVCREVEWYRWGWSGQIPKTMEVPTHLLWVE</sequence>
<proteinExistence type="predicted"/>
<dbReference type="EMBL" id="BMPI01000017">
    <property type="protein sequence ID" value="GGM33818.1"/>
    <property type="molecule type" value="Genomic_DNA"/>
</dbReference>
<reference evidence="1" key="2">
    <citation type="submission" date="2020-09" db="EMBL/GenBank/DDBJ databases">
        <authorList>
            <person name="Sun Q."/>
            <person name="Ohkuma M."/>
        </authorList>
    </citation>
    <scope>NUCLEOTIDE SEQUENCE</scope>
    <source>
        <strain evidence="1">JCM 19831</strain>
    </source>
</reference>
<organism evidence="1 2">
    <name type="scientific">Dactylosporangium sucinum</name>
    <dbReference type="NCBI Taxonomy" id="1424081"/>
    <lineage>
        <taxon>Bacteria</taxon>
        <taxon>Bacillati</taxon>
        <taxon>Actinomycetota</taxon>
        <taxon>Actinomycetes</taxon>
        <taxon>Micromonosporales</taxon>
        <taxon>Micromonosporaceae</taxon>
        <taxon>Dactylosporangium</taxon>
    </lineage>
</organism>
<dbReference type="AlphaFoldDB" id="A0A917TQV8"/>